<sequence length="250" mass="29009">MENRNTDHSANLRRRIQKLRIYTDDEDRCFIPQKALYNLLTREELRKVLTNCNGILSYHVDDLVEIVFRGARRILAILVLLKGEEKLISDFVRSDGFQLSALDHKLPFSKEKLSEIVSPDTIDDFYSVQWEFVAPIFSKGILHRVLDPRTRLPFLFHRDTGKEGGFGHIYKLEIHPENHRFTVTPGNSPRFVRKEFLPNTADPGSFETELHNLNLLNNLKHPNIVELLGSWTYRGKHNALFPCAKDGDLF</sequence>
<comment type="caution">
    <text evidence="1">The sequence shown here is derived from an EMBL/GenBank/DDBJ whole genome shotgun (WGS) entry which is preliminary data.</text>
</comment>
<accession>A0ABR4AWC4</accession>
<proteinExistence type="predicted"/>
<dbReference type="SUPFAM" id="SSF56112">
    <property type="entry name" value="Protein kinase-like (PK-like)"/>
    <property type="match status" value="1"/>
</dbReference>
<protein>
    <recommendedName>
        <fullName evidence="3">Protein kinase domain-containing protein</fullName>
    </recommendedName>
</protein>
<evidence type="ECO:0000313" key="2">
    <source>
        <dbReference type="Proteomes" id="UP001590951"/>
    </source>
</evidence>
<gene>
    <name evidence="1" type="ORF">ABVK25_009699</name>
</gene>
<dbReference type="Gene3D" id="3.30.200.20">
    <property type="entry name" value="Phosphorylase Kinase, domain 1"/>
    <property type="match status" value="1"/>
</dbReference>
<reference evidence="1 2" key="1">
    <citation type="submission" date="2024-09" db="EMBL/GenBank/DDBJ databases">
        <title>Rethinking Asexuality: The Enigmatic Case of Functional Sexual Genes in Lepraria (Stereocaulaceae).</title>
        <authorList>
            <person name="Doellman M."/>
            <person name="Sun Y."/>
            <person name="Barcenas-Pena A."/>
            <person name="Lumbsch H.T."/>
            <person name="Grewe F."/>
        </authorList>
    </citation>
    <scope>NUCLEOTIDE SEQUENCE [LARGE SCALE GENOMIC DNA]</scope>
    <source>
        <strain evidence="1 2">Grewe 0041</strain>
    </source>
</reference>
<evidence type="ECO:0008006" key="3">
    <source>
        <dbReference type="Google" id="ProtNLM"/>
    </source>
</evidence>
<dbReference type="EMBL" id="JBHFEH010000054">
    <property type="protein sequence ID" value="KAL2049972.1"/>
    <property type="molecule type" value="Genomic_DNA"/>
</dbReference>
<evidence type="ECO:0000313" key="1">
    <source>
        <dbReference type="EMBL" id="KAL2049972.1"/>
    </source>
</evidence>
<keyword evidence="2" id="KW-1185">Reference proteome</keyword>
<name>A0ABR4AWC4_9LECA</name>
<dbReference type="InterPro" id="IPR011009">
    <property type="entry name" value="Kinase-like_dom_sf"/>
</dbReference>
<organism evidence="1 2">
    <name type="scientific">Lepraria finkii</name>
    <dbReference type="NCBI Taxonomy" id="1340010"/>
    <lineage>
        <taxon>Eukaryota</taxon>
        <taxon>Fungi</taxon>
        <taxon>Dikarya</taxon>
        <taxon>Ascomycota</taxon>
        <taxon>Pezizomycotina</taxon>
        <taxon>Lecanoromycetes</taxon>
        <taxon>OSLEUM clade</taxon>
        <taxon>Lecanoromycetidae</taxon>
        <taxon>Lecanorales</taxon>
        <taxon>Lecanorineae</taxon>
        <taxon>Stereocaulaceae</taxon>
        <taxon>Lepraria</taxon>
    </lineage>
</organism>
<dbReference type="Proteomes" id="UP001590951">
    <property type="component" value="Unassembled WGS sequence"/>
</dbReference>